<dbReference type="Gene3D" id="4.10.60.10">
    <property type="entry name" value="Zinc finger, CCHC-type"/>
    <property type="match status" value="1"/>
</dbReference>
<dbReference type="InterPro" id="IPR036875">
    <property type="entry name" value="Znf_CCHC_sf"/>
</dbReference>
<keyword evidence="4" id="KW-1185">Reference proteome</keyword>
<gene>
    <name evidence="3" type="ORF">E2562_030260</name>
</gene>
<dbReference type="GO" id="GO:0003676">
    <property type="term" value="F:nucleic acid binding"/>
    <property type="evidence" value="ECO:0007669"/>
    <property type="project" value="InterPro"/>
</dbReference>
<proteinExistence type="predicted"/>
<evidence type="ECO:0000313" key="4">
    <source>
        <dbReference type="Proteomes" id="UP000479710"/>
    </source>
</evidence>
<accession>A0A6G1D884</accession>
<dbReference type="InterPro" id="IPR001878">
    <property type="entry name" value="Znf_CCHC"/>
</dbReference>
<evidence type="ECO:0000313" key="3">
    <source>
        <dbReference type="EMBL" id="KAF0908965.1"/>
    </source>
</evidence>
<comment type="caution">
    <text evidence="3">The sequence shown here is derived from an EMBL/GenBank/DDBJ whole genome shotgun (WGS) entry which is preliminary data.</text>
</comment>
<feature type="domain" description="CCHC-type" evidence="2">
    <location>
        <begin position="122"/>
        <end position="135"/>
    </location>
</feature>
<dbReference type="Pfam" id="PF00098">
    <property type="entry name" value="zf-CCHC"/>
    <property type="match status" value="1"/>
</dbReference>
<evidence type="ECO:0000256" key="1">
    <source>
        <dbReference type="PROSITE-ProRule" id="PRU00047"/>
    </source>
</evidence>
<protein>
    <recommendedName>
        <fullName evidence="2">CCHC-type domain-containing protein</fullName>
    </recommendedName>
</protein>
<evidence type="ECO:0000259" key="2">
    <source>
        <dbReference type="PROSITE" id="PS50158"/>
    </source>
</evidence>
<dbReference type="GO" id="GO:0008270">
    <property type="term" value="F:zinc ion binding"/>
    <property type="evidence" value="ECO:0007669"/>
    <property type="project" value="UniProtKB-KW"/>
</dbReference>
<reference evidence="3 4" key="1">
    <citation type="submission" date="2019-11" db="EMBL/GenBank/DDBJ databases">
        <title>Whole genome sequence of Oryza granulata.</title>
        <authorList>
            <person name="Li W."/>
        </authorList>
    </citation>
    <scope>NUCLEOTIDE SEQUENCE [LARGE SCALE GENOMIC DNA]</scope>
    <source>
        <strain evidence="4">cv. Menghai</strain>
        <tissue evidence="3">Leaf</tissue>
    </source>
</reference>
<name>A0A6G1D884_9ORYZ</name>
<dbReference type="PROSITE" id="PS50158">
    <property type="entry name" value="ZF_CCHC"/>
    <property type="match status" value="1"/>
</dbReference>
<dbReference type="Proteomes" id="UP000479710">
    <property type="component" value="Unassembled WGS sequence"/>
</dbReference>
<sequence>MHEAAYVGITRLRHGLPEMANMFHYFPAREDGAIGTDFPGPEAVQGALNSPLLHLAGLVRSMDSMKSLMDKALRVEESEKELHEDRKRNTMLYAPQMVAIQQYHRGVQQIGVQNQAANINYYNCGRLGHFSNNCPYPKKMTPLSYPQGMQQPPHGPPQG</sequence>
<dbReference type="SUPFAM" id="SSF57756">
    <property type="entry name" value="Retrovirus zinc finger-like domains"/>
    <property type="match status" value="1"/>
</dbReference>
<dbReference type="AlphaFoldDB" id="A0A6G1D884"/>
<organism evidence="3 4">
    <name type="scientific">Oryza meyeriana var. granulata</name>
    <dbReference type="NCBI Taxonomy" id="110450"/>
    <lineage>
        <taxon>Eukaryota</taxon>
        <taxon>Viridiplantae</taxon>
        <taxon>Streptophyta</taxon>
        <taxon>Embryophyta</taxon>
        <taxon>Tracheophyta</taxon>
        <taxon>Spermatophyta</taxon>
        <taxon>Magnoliopsida</taxon>
        <taxon>Liliopsida</taxon>
        <taxon>Poales</taxon>
        <taxon>Poaceae</taxon>
        <taxon>BOP clade</taxon>
        <taxon>Oryzoideae</taxon>
        <taxon>Oryzeae</taxon>
        <taxon>Oryzinae</taxon>
        <taxon>Oryza</taxon>
        <taxon>Oryza meyeriana</taxon>
    </lineage>
</organism>
<keyword evidence="1" id="KW-0862">Zinc</keyword>
<keyword evidence="1" id="KW-0479">Metal-binding</keyword>
<dbReference type="EMBL" id="SPHZ02000007">
    <property type="protein sequence ID" value="KAF0908965.1"/>
    <property type="molecule type" value="Genomic_DNA"/>
</dbReference>
<dbReference type="OrthoDB" id="716460at2759"/>
<keyword evidence="1" id="KW-0863">Zinc-finger</keyword>